<dbReference type="EMBL" id="FN598874">
    <property type="protein sequence ID" value="CBI66474.1"/>
    <property type="molecule type" value="Genomic_DNA"/>
</dbReference>
<organism evidence="1 2">
    <name type="scientific">Helicobacter pylori (strain B8)</name>
    <dbReference type="NCBI Taxonomy" id="693745"/>
    <lineage>
        <taxon>Bacteria</taxon>
        <taxon>Pseudomonadati</taxon>
        <taxon>Campylobacterota</taxon>
        <taxon>Epsilonproteobacteria</taxon>
        <taxon>Campylobacterales</taxon>
        <taxon>Helicobacteraceae</taxon>
        <taxon>Helicobacter</taxon>
    </lineage>
</organism>
<gene>
    <name evidence="1" type="ordered locus">HPB8_917</name>
</gene>
<accession>D7FE67</accession>
<dbReference type="Proteomes" id="UP000007091">
    <property type="component" value="Chromosome"/>
</dbReference>
<reference evidence="1 2" key="1">
    <citation type="journal article" date="2010" name="BMC Genomics">
        <title>Sequencing, annotation, and comparative genome analysis of the gerbil-adapted Helicobacter pylori strain B8.</title>
        <authorList>
            <person name="Farnbacher M."/>
            <person name="Jahns T."/>
            <person name="Willrodt D."/>
            <person name="Daniel R."/>
            <person name="Haas R."/>
            <person name="Goesmann A."/>
            <person name="Kurtz S."/>
            <person name="Rieder G."/>
        </authorList>
    </citation>
    <scope>NUCLEOTIDE SEQUENCE [LARGE SCALE GENOMIC DNA]</scope>
    <source>
        <strain evidence="1 2">B8</strain>
    </source>
</reference>
<evidence type="ECO:0000313" key="2">
    <source>
        <dbReference type="Proteomes" id="UP000007091"/>
    </source>
</evidence>
<evidence type="ECO:0000313" key="1">
    <source>
        <dbReference type="EMBL" id="CBI66474.1"/>
    </source>
</evidence>
<proteinExistence type="predicted"/>
<protein>
    <submittedName>
        <fullName evidence="1">Uncharacterized protein</fullName>
    </submittedName>
</protein>
<dbReference type="KEGG" id="hpl:HPB8_917"/>
<dbReference type="HOGENOM" id="CLU_216350_0_0_7"/>
<sequence length="36" mass="4234">MNYKELLEFNDYAMDLTIRTAHHSTAIENNPLILKL</sequence>
<name>D7FE67_HELP3</name>
<dbReference type="AlphaFoldDB" id="D7FE67"/>